<name>A0A8T3C519_DENNO</name>
<gene>
    <name evidence="1" type="ORF">KFK09_001464</name>
</gene>
<dbReference type="Proteomes" id="UP000829196">
    <property type="component" value="Unassembled WGS sequence"/>
</dbReference>
<dbReference type="EMBL" id="JAGYWB010000002">
    <property type="protein sequence ID" value="KAI0528920.1"/>
    <property type="molecule type" value="Genomic_DNA"/>
</dbReference>
<evidence type="ECO:0000313" key="1">
    <source>
        <dbReference type="EMBL" id="KAI0528920.1"/>
    </source>
</evidence>
<reference evidence="1" key="1">
    <citation type="journal article" date="2022" name="Front. Genet.">
        <title>Chromosome-Scale Assembly of the Dendrobium nobile Genome Provides Insights Into the Molecular Mechanism of the Biosynthesis of the Medicinal Active Ingredient of Dendrobium.</title>
        <authorList>
            <person name="Xu Q."/>
            <person name="Niu S.-C."/>
            <person name="Li K.-L."/>
            <person name="Zheng P.-J."/>
            <person name="Zhang X.-J."/>
            <person name="Jia Y."/>
            <person name="Liu Y."/>
            <person name="Niu Y.-X."/>
            <person name="Yu L.-H."/>
            <person name="Chen D.-F."/>
            <person name="Zhang G.-Q."/>
        </authorList>
    </citation>
    <scope>NUCLEOTIDE SEQUENCE</scope>
    <source>
        <tissue evidence="1">Leaf</tissue>
    </source>
</reference>
<proteinExistence type="predicted"/>
<evidence type="ECO:0000313" key="2">
    <source>
        <dbReference type="Proteomes" id="UP000829196"/>
    </source>
</evidence>
<comment type="caution">
    <text evidence="1">The sequence shown here is derived from an EMBL/GenBank/DDBJ whole genome shotgun (WGS) entry which is preliminary data.</text>
</comment>
<protein>
    <submittedName>
        <fullName evidence="1">Uncharacterized protein</fullName>
    </submittedName>
</protein>
<accession>A0A8T3C519</accession>
<sequence length="106" mass="11372">MVSEPLSQRLSFLSEMGDSTPASTASTTLAVTHENQISTDVLIPPPSNFCSLTSRMLSMSNSFRTTTQLGVRPFKKLFAANSLFGYLDGSQPCLPNSCSLPPVSLL</sequence>
<dbReference type="AlphaFoldDB" id="A0A8T3C519"/>
<organism evidence="1 2">
    <name type="scientific">Dendrobium nobile</name>
    <name type="common">Orchid</name>
    <dbReference type="NCBI Taxonomy" id="94219"/>
    <lineage>
        <taxon>Eukaryota</taxon>
        <taxon>Viridiplantae</taxon>
        <taxon>Streptophyta</taxon>
        <taxon>Embryophyta</taxon>
        <taxon>Tracheophyta</taxon>
        <taxon>Spermatophyta</taxon>
        <taxon>Magnoliopsida</taxon>
        <taxon>Liliopsida</taxon>
        <taxon>Asparagales</taxon>
        <taxon>Orchidaceae</taxon>
        <taxon>Epidendroideae</taxon>
        <taxon>Malaxideae</taxon>
        <taxon>Dendrobiinae</taxon>
        <taxon>Dendrobium</taxon>
    </lineage>
</organism>
<keyword evidence="2" id="KW-1185">Reference proteome</keyword>